<keyword evidence="2" id="KW-1185">Reference proteome</keyword>
<gene>
    <name evidence="1" type="ORF">FRUB_00490</name>
</gene>
<evidence type="ECO:0000313" key="1">
    <source>
        <dbReference type="EMBL" id="OWK46791.1"/>
    </source>
</evidence>
<organism evidence="1 2">
    <name type="scientific">Fimbriiglobus ruber</name>
    <dbReference type="NCBI Taxonomy" id="1908690"/>
    <lineage>
        <taxon>Bacteria</taxon>
        <taxon>Pseudomonadati</taxon>
        <taxon>Planctomycetota</taxon>
        <taxon>Planctomycetia</taxon>
        <taxon>Gemmatales</taxon>
        <taxon>Gemmataceae</taxon>
        <taxon>Fimbriiglobus</taxon>
    </lineage>
</organism>
<name>A0A225DZM3_9BACT</name>
<proteinExistence type="predicted"/>
<reference evidence="2" key="1">
    <citation type="submission" date="2017-06" db="EMBL/GenBank/DDBJ databases">
        <title>Genome analysis of Fimbriiglobus ruber SP5, the first member of the order Planctomycetales with confirmed chitinolytic capability.</title>
        <authorList>
            <person name="Ravin N.V."/>
            <person name="Rakitin A.L."/>
            <person name="Ivanova A.A."/>
            <person name="Beletsky A.V."/>
            <person name="Kulichevskaya I.S."/>
            <person name="Mardanov A.V."/>
            <person name="Dedysh S.N."/>
        </authorList>
    </citation>
    <scope>NUCLEOTIDE SEQUENCE [LARGE SCALE GENOMIC DNA]</scope>
    <source>
        <strain evidence="2">SP5</strain>
    </source>
</reference>
<sequence length="42" mass="4534">MMPILADALEDAGCDNIDLLAHCRGTGPHVRGCWAIDLILDK</sequence>
<dbReference type="AlphaFoldDB" id="A0A225DZM3"/>
<dbReference type="Proteomes" id="UP000214646">
    <property type="component" value="Unassembled WGS sequence"/>
</dbReference>
<dbReference type="EMBL" id="NIDE01000001">
    <property type="protein sequence ID" value="OWK46791.1"/>
    <property type="molecule type" value="Genomic_DNA"/>
</dbReference>
<protein>
    <submittedName>
        <fullName evidence="1">Uncharacterized protein</fullName>
    </submittedName>
</protein>
<accession>A0A225DZM3</accession>
<comment type="caution">
    <text evidence="1">The sequence shown here is derived from an EMBL/GenBank/DDBJ whole genome shotgun (WGS) entry which is preliminary data.</text>
</comment>
<evidence type="ECO:0000313" key="2">
    <source>
        <dbReference type="Proteomes" id="UP000214646"/>
    </source>
</evidence>